<feature type="chain" id="PRO_5045257308" evidence="1">
    <location>
        <begin position="22"/>
        <end position="68"/>
    </location>
</feature>
<evidence type="ECO:0000313" key="3">
    <source>
        <dbReference type="Proteomes" id="UP001560296"/>
    </source>
</evidence>
<organism evidence="2 3">
    <name type="scientific">Pseudomonas zhanjiangensis</name>
    <dbReference type="NCBI Taxonomy" id="3239015"/>
    <lineage>
        <taxon>Bacteria</taxon>
        <taxon>Pseudomonadati</taxon>
        <taxon>Pseudomonadota</taxon>
        <taxon>Gammaproteobacteria</taxon>
        <taxon>Pseudomonadales</taxon>
        <taxon>Pseudomonadaceae</taxon>
        <taxon>Pseudomonas</taxon>
    </lineage>
</organism>
<keyword evidence="1" id="KW-0732">Signal</keyword>
<evidence type="ECO:0000313" key="2">
    <source>
        <dbReference type="EMBL" id="MEX6501048.1"/>
    </source>
</evidence>
<sequence>MKSINALLVATALSASSLAMAEGGGERTFARMEQAQQAAMRVYPVAKQQKAEAPVAESSVRPVEHGNC</sequence>
<gene>
    <name evidence="2" type="ORF">AB5S05_03165</name>
</gene>
<dbReference type="Proteomes" id="UP001560296">
    <property type="component" value="Unassembled WGS sequence"/>
</dbReference>
<dbReference type="NCBIfam" id="NF041599">
    <property type="entry name" value="reg_PtrA_PA2808"/>
    <property type="match status" value="1"/>
</dbReference>
<comment type="caution">
    <text evidence="2">The sequence shown here is derived from an EMBL/GenBank/DDBJ whole genome shotgun (WGS) entry which is preliminary data.</text>
</comment>
<keyword evidence="3" id="KW-1185">Reference proteome</keyword>
<dbReference type="EMBL" id="JBFTEG010000002">
    <property type="protein sequence ID" value="MEX6501048.1"/>
    <property type="molecule type" value="Genomic_DNA"/>
</dbReference>
<proteinExistence type="predicted"/>
<reference evidence="2 3" key="1">
    <citation type="submission" date="2024-07" db="EMBL/GenBank/DDBJ databases">
        <authorList>
            <person name="Li M."/>
        </authorList>
    </citation>
    <scope>NUCLEOTIDE SEQUENCE [LARGE SCALE GENOMIC DNA]</scope>
    <source>
        <strain evidence="2 3">25A3E</strain>
    </source>
</reference>
<protein>
    <submittedName>
        <fullName evidence="2">Co-regulatory protein PtrA N-terminal domain-containing protein</fullName>
    </submittedName>
</protein>
<evidence type="ECO:0000256" key="1">
    <source>
        <dbReference type="SAM" id="SignalP"/>
    </source>
</evidence>
<feature type="signal peptide" evidence="1">
    <location>
        <begin position="1"/>
        <end position="21"/>
    </location>
</feature>
<accession>A0ABV3YQE3</accession>
<dbReference type="RefSeq" id="WP_369285984.1">
    <property type="nucleotide sequence ID" value="NZ_JBFTEG010000002.1"/>
</dbReference>
<name>A0ABV3YQE3_9PSED</name>